<accession>A0A6J4KF32</accession>
<dbReference type="Gene3D" id="2.40.10.10">
    <property type="entry name" value="Trypsin-like serine proteases"/>
    <property type="match status" value="2"/>
</dbReference>
<dbReference type="AlphaFoldDB" id="A0A6J4KF32"/>
<proteinExistence type="predicted"/>
<dbReference type="EMBL" id="CADCTV010000138">
    <property type="protein sequence ID" value="CAA9303245.1"/>
    <property type="molecule type" value="Genomic_DNA"/>
</dbReference>
<evidence type="ECO:0000313" key="1">
    <source>
        <dbReference type="EMBL" id="CAA9303245.1"/>
    </source>
</evidence>
<organism evidence="1">
    <name type="scientific">uncultured Gemmatimonadota bacterium</name>
    <dbReference type="NCBI Taxonomy" id="203437"/>
    <lineage>
        <taxon>Bacteria</taxon>
        <taxon>Pseudomonadati</taxon>
        <taxon>Gemmatimonadota</taxon>
        <taxon>environmental samples</taxon>
    </lineage>
</organism>
<sequence>DSVAPPADGDLYQGEKELLDLSRQIPGFAGVWYEGDTRVVGLTAAGDPAQASRVLAGYAPAEQGDRPEAKTGGGTRFVPARYDYATLRDFRDKSVDAVLSVGGTTLFDLDEAVNRLVAGIEDESRRGEVEARLKESGVPAEAVEVVVTGVMENDTTIRDHWRPLEGGWQIQNANNALCTLGFITRHPAFGISFVTASHCTGALWSLDGMPFSQNVNPFFVGREVSDPRPFPCFGNFYRCRYSDAALVQVHSAAVAPNRIARTLYPGNPGSIVVDPANPRFTVSAVQSWPWAGQMVDKMGRTTGWTYGWVRRTCVTVPIAPLRRALCQYSASYMSAGGDSGAPVFVFQGSNVRLTGLHWRHSRTESFFSAAGGVSLDLGVP</sequence>
<reference evidence="1" key="1">
    <citation type="submission" date="2020-02" db="EMBL/GenBank/DDBJ databases">
        <authorList>
            <person name="Meier V. D."/>
        </authorList>
    </citation>
    <scope>NUCLEOTIDE SEQUENCE</scope>
    <source>
        <strain evidence="1">AVDCRST_MAG89</strain>
    </source>
</reference>
<dbReference type="InterPro" id="IPR009003">
    <property type="entry name" value="Peptidase_S1_PA"/>
</dbReference>
<evidence type="ECO:0008006" key="2">
    <source>
        <dbReference type="Google" id="ProtNLM"/>
    </source>
</evidence>
<feature type="non-terminal residue" evidence="1">
    <location>
        <position position="1"/>
    </location>
</feature>
<protein>
    <recommendedName>
        <fullName evidence="2">Serine protease</fullName>
    </recommendedName>
</protein>
<dbReference type="SUPFAM" id="SSF50494">
    <property type="entry name" value="Trypsin-like serine proteases"/>
    <property type="match status" value="1"/>
</dbReference>
<gene>
    <name evidence="1" type="ORF">AVDCRST_MAG89-623</name>
</gene>
<name>A0A6J4KF32_9BACT</name>
<dbReference type="InterPro" id="IPR043504">
    <property type="entry name" value="Peptidase_S1_PA_chymotrypsin"/>
</dbReference>